<dbReference type="PROSITE" id="PS51186">
    <property type="entry name" value="GNAT"/>
    <property type="match status" value="1"/>
</dbReference>
<evidence type="ECO:0000256" key="7">
    <source>
        <dbReference type="ARBA" id="ARBA00026111"/>
    </source>
</evidence>
<dbReference type="SUPFAM" id="SSF55729">
    <property type="entry name" value="Acyl-CoA N-acyltransferases (Nat)"/>
    <property type="match status" value="2"/>
</dbReference>
<gene>
    <name evidence="12" type="ORF">CDAUBV1_LOCUS2304</name>
</gene>
<sequence length="313" mass="35248">MVGPSQSVRFRPILAKDVEPLKNLYKECFPVKYPDSWFADLITNPALISFIVISGEDVVGVLVAKFLKLSECGLEDRKMLDLRFPPETCVAYILSLCVTESYRSKGIASRLLNGFIHYASGSHYTQRNQSYPPPRAACAPYWSEPDGGFSIPNGYSKELHDFSQVMVTGSSGRPSHDCAAYHSLLEVIDLLPPFPPVCHAIYLHVLRTNFTARRFYEHRGFRSLHIQRGCYSIGGRPADGCTYVLYVNGGFAGEPPLYPYICSTPYPASFILSPPPFPPVDPWTWSFQGYRQAQRTYMGHYPYRFGWNLSGLS</sequence>
<reference evidence="12" key="1">
    <citation type="submission" date="2024-06" db="EMBL/GenBank/DDBJ databases">
        <authorList>
            <person name="Liu X."/>
            <person name="Lenzi L."/>
            <person name="Haldenby T S."/>
            <person name="Uol C."/>
        </authorList>
    </citation>
    <scope>NUCLEOTIDE SEQUENCE</scope>
</reference>
<dbReference type="InterPro" id="IPR045141">
    <property type="entry name" value="NAA60-like"/>
</dbReference>
<dbReference type="EC" id="2.3.1.48" evidence="1"/>
<dbReference type="InterPro" id="IPR000182">
    <property type="entry name" value="GNAT_dom"/>
</dbReference>
<proteinExistence type="inferred from homology"/>
<evidence type="ECO:0000256" key="10">
    <source>
        <dbReference type="ARBA" id="ARBA00048848"/>
    </source>
</evidence>
<evidence type="ECO:0000256" key="1">
    <source>
        <dbReference type="ARBA" id="ARBA00013184"/>
    </source>
</evidence>
<evidence type="ECO:0000256" key="9">
    <source>
        <dbReference type="ARBA" id="ARBA00048017"/>
    </source>
</evidence>
<protein>
    <recommendedName>
        <fullName evidence="8">N-alpha-acetyltransferase 60</fullName>
        <ecNumber evidence="7">2.3.1.259</ecNumber>
        <ecNumber evidence="1">2.3.1.48</ecNumber>
    </recommendedName>
</protein>
<dbReference type="GO" id="GO:0000139">
    <property type="term" value="C:Golgi membrane"/>
    <property type="evidence" value="ECO:0007669"/>
    <property type="project" value="TreeGrafter"/>
</dbReference>
<keyword evidence="2" id="KW-0808">Transferase</keyword>
<keyword evidence="4" id="KW-0156">Chromatin regulator</keyword>
<organism evidence="12 13">
    <name type="scientific">Calicophoron daubneyi</name>
    <name type="common">Rumen fluke</name>
    <name type="synonym">Paramphistomum daubneyi</name>
    <dbReference type="NCBI Taxonomy" id="300641"/>
    <lineage>
        <taxon>Eukaryota</taxon>
        <taxon>Metazoa</taxon>
        <taxon>Spiralia</taxon>
        <taxon>Lophotrochozoa</taxon>
        <taxon>Platyhelminthes</taxon>
        <taxon>Trematoda</taxon>
        <taxon>Digenea</taxon>
        <taxon>Plagiorchiida</taxon>
        <taxon>Pronocephalata</taxon>
        <taxon>Paramphistomoidea</taxon>
        <taxon>Paramphistomidae</taxon>
        <taxon>Calicophoron</taxon>
    </lineage>
</organism>
<feature type="domain" description="N-acetyltransferase" evidence="11">
    <location>
        <begin position="8"/>
        <end position="248"/>
    </location>
</feature>
<dbReference type="Pfam" id="PF00583">
    <property type="entry name" value="Acetyltransf_1"/>
    <property type="match status" value="1"/>
</dbReference>
<evidence type="ECO:0000256" key="2">
    <source>
        <dbReference type="ARBA" id="ARBA00022679"/>
    </source>
</evidence>
<name>A0AAV2SZM5_CALDB</name>
<evidence type="ECO:0000256" key="5">
    <source>
        <dbReference type="ARBA" id="ARBA00023315"/>
    </source>
</evidence>
<evidence type="ECO:0000313" key="13">
    <source>
        <dbReference type="Proteomes" id="UP001497525"/>
    </source>
</evidence>
<dbReference type="CDD" id="cd04301">
    <property type="entry name" value="NAT_SF"/>
    <property type="match status" value="1"/>
</dbReference>
<dbReference type="GO" id="GO:0007059">
    <property type="term" value="P:chromosome segregation"/>
    <property type="evidence" value="ECO:0007669"/>
    <property type="project" value="UniProtKB-KW"/>
</dbReference>
<keyword evidence="5" id="KW-0012">Acyltransferase</keyword>
<dbReference type="GO" id="GO:0120518">
    <property type="term" value="F:protein N-terminal-methionine acetyltransferase activity"/>
    <property type="evidence" value="ECO:0007669"/>
    <property type="project" value="UniProtKB-EC"/>
</dbReference>
<accession>A0AAV2SZM5</accession>
<evidence type="ECO:0000256" key="4">
    <source>
        <dbReference type="ARBA" id="ARBA00022853"/>
    </source>
</evidence>
<dbReference type="Gene3D" id="3.40.630.30">
    <property type="match status" value="1"/>
</dbReference>
<dbReference type="GO" id="GO:0004402">
    <property type="term" value="F:histone acetyltransferase activity"/>
    <property type="evidence" value="ECO:0007669"/>
    <property type="project" value="TreeGrafter"/>
</dbReference>
<dbReference type="PANTHER" id="PTHR14744">
    <property type="entry name" value="N-ALPHA-ACETYLTRANSFERASE 60"/>
    <property type="match status" value="1"/>
</dbReference>
<dbReference type="EC" id="2.3.1.259" evidence="7"/>
<dbReference type="AlphaFoldDB" id="A0AAV2SZM5"/>
<comment type="catalytic activity">
    <reaction evidence="10">
        <text>N-terminal L-methionyl-[transmembrane protein] + acetyl-CoA = N-terminal N(alpha)-acetyl-L-methionyl-[transmembrane protein] + CoA + H(+)</text>
        <dbReference type="Rhea" id="RHEA:50604"/>
        <dbReference type="Rhea" id="RHEA-COMP:12745"/>
        <dbReference type="Rhea" id="RHEA-COMP:12746"/>
        <dbReference type="ChEBI" id="CHEBI:15378"/>
        <dbReference type="ChEBI" id="CHEBI:57287"/>
        <dbReference type="ChEBI" id="CHEBI:57288"/>
        <dbReference type="ChEBI" id="CHEBI:64731"/>
        <dbReference type="ChEBI" id="CHEBI:133414"/>
        <dbReference type="EC" id="2.3.1.259"/>
    </reaction>
</comment>
<dbReference type="EMBL" id="CAXLJL010000065">
    <property type="protein sequence ID" value="CAL5130430.1"/>
    <property type="molecule type" value="Genomic_DNA"/>
</dbReference>
<evidence type="ECO:0000256" key="8">
    <source>
        <dbReference type="ARBA" id="ARBA00026144"/>
    </source>
</evidence>
<evidence type="ECO:0000256" key="6">
    <source>
        <dbReference type="ARBA" id="ARBA00025774"/>
    </source>
</evidence>
<comment type="caution">
    <text evidence="12">The sequence shown here is derived from an EMBL/GenBank/DDBJ whole genome shotgun (WGS) entry which is preliminary data.</text>
</comment>
<evidence type="ECO:0000313" key="12">
    <source>
        <dbReference type="EMBL" id="CAL5130430.1"/>
    </source>
</evidence>
<dbReference type="InterPro" id="IPR016181">
    <property type="entry name" value="Acyl_CoA_acyltransferase"/>
</dbReference>
<evidence type="ECO:0000256" key="3">
    <source>
        <dbReference type="ARBA" id="ARBA00022829"/>
    </source>
</evidence>
<dbReference type="PANTHER" id="PTHR14744:SF15">
    <property type="entry name" value="N-ALPHA-ACETYLTRANSFERASE 60"/>
    <property type="match status" value="1"/>
</dbReference>
<dbReference type="Proteomes" id="UP001497525">
    <property type="component" value="Unassembled WGS sequence"/>
</dbReference>
<keyword evidence="3" id="KW-0159">Chromosome partition</keyword>
<evidence type="ECO:0000259" key="11">
    <source>
        <dbReference type="PROSITE" id="PS51186"/>
    </source>
</evidence>
<comment type="similarity">
    <text evidence="6">Belongs to the acetyltransferase family. NAA60 subfamily.</text>
</comment>
<comment type="catalytic activity">
    <reaction evidence="9">
        <text>L-lysyl-[protein] + acetyl-CoA = N(6)-acetyl-L-lysyl-[protein] + CoA + H(+)</text>
        <dbReference type="Rhea" id="RHEA:45948"/>
        <dbReference type="Rhea" id="RHEA-COMP:9752"/>
        <dbReference type="Rhea" id="RHEA-COMP:10731"/>
        <dbReference type="ChEBI" id="CHEBI:15378"/>
        <dbReference type="ChEBI" id="CHEBI:29969"/>
        <dbReference type="ChEBI" id="CHEBI:57287"/>
        <dbReference type="ChEBI" id="CHEBI:57288"/>
        <dbReference type="ChEBI" id="CHEBI:61930"/>
        <dbReference type="EC" id="2.3.1.48"/>
    </reaction>
</comment>